<dbReference type="EMBL" id="FMKA01000007">
    <property type="protein sequence ID" value="SCP96937.1"/>
    <property type="molecule type" value="Genomic_DNA"/>
</dbReference>
<evidence type="ECO:0000313" key="2">
    <source>
        <dbReference type="EMBL" id="SCP96937.1"/>
    </source>
</evidence>
<dbReference type="InterPro" id="IPR003141">
    <property type="entry name" value="Pol/His_phosphatase_N"/>
</dbReference>
<feature type="domain" description="Polymerase/histidinol phosphatase N-terminal" evidence="1">
    <location>
        <begin position="11"/>
        <end position="84"/>
    </location>
</feature>
<evidence type="ECO:0000313" key="3">
    <source>
        <dbReference type="Proteomes" id="UP000199315"/>
    </source>
</evidence>
<dbReference type="AlphaFoldDB" id="A0A1D3TSR9"/>
<dbReference type="CDD" id="cd07438">
    <property type="entry name" value="PHP_HisPPase_AMP"/>
    <property type="match status" value="1"/>
</dbReference>
<evidence type="ECO:0000259" key="1">
    <source>
        <dbReference type="SMART" id="SM00481"/>
    </source>
</evidence>
<proteinExistence type="predicted"/>
<keyword evidence="3" id="KW-1185">Reference proteome</keyword>
<reference evidence="2 3" key="1">
    <citation type="submission" date="2016-09" db="EMBL/GenBank/DDBJ databases">
        <authorList>
            <person name="Capua I."/>
            <person name="De Benedictis P."/>
            <person name="Joannis T."/>
            <person name="Lombin L.H."/>
            <person name="Cattoli G."/>
        </authorList>
    </citation>
    <scope>NUCLEOTIDE SEQUENCE [LARGE SCALE GENOMIC DNA]</scope>
    <source>
        <strain evidence="2 3">GluBS11</strain>
    </source>
</reference>
<dbReference type="STRING" id="1619234.SAMN05421730_100756"/>
<gene>
    <name evidence="2" type="ORF">SAMN05421730_100756</name>
</gene>
<dbReference type="RefSeq" id="WP_242875500.1">
    <property type="nucleotide sequence ID" value="NZ_FMKA01000007.1"/>
</dbReference>
<accession>A0A1D3TSR9</accession>
<dbReference type="Pfam" id="PF02811">
    <property type="entry name" value="PHP"/>
    <property type="match status" value="1"/>
</dbReference>
<dbReference type="Gene3D" id="1.10.150.650">
    <property type="match status" value="1"/>
</dbReference>
<dbReference type="PANTHER" id="PTHR42924:SF3">
    <property type="entry name" value="POLYMERASE_HISTIDINOL PHOSPHATASE N-TERMINAL DOMAIN-CONTAINING PROTEIN"/>
    <property type="match status" value="1"/>
</dbReference>
<dbReference type="GO" id="GO:0004534">
    <property type="term" value="F:5'-3' RNA exonuclease activity"/>
    <property type="evidence" value="ECO:0007669"/>
    <property type="project" value="TreeGrafter"/>
</dbReference>
<name>A0A1D3TSR9_9FIRM</name>
<dbReference type="InterPro" id="IPR052018">
    <property type="entry name" value="PHP_domain"/>
</dbReference>
<dbReference type="InterPro" id="IPR004013">
    <property type="entry name" value="PHP_dom"/>
</dbReference>
<protein>
    <recommendedName>
        <fullName evidence="1">Polymerase/histidinol phosphatase N-terminal domain-containing protein</fullName>
    </recommendedName>
</protein>
<organism evidence="2 3">
    <name type="scientific">Anaerobium acetethylicum</name>
    <dbReference type="NCBI Taxonomy" id="1619234"/>
    <lineage>
        <taxon>Bacteria</taxon>
        <taxon>Bacillati</taxon>
        <taxon>Bacillota</taxon>
        <taxon>Clostridia</taxon>
        <taxon>Lachnospirales</taxon>
        <taxon>Lachnospiraceae</taxon>
        <taxon>Anaerobium</taxon>
    </lineage>
</organism>
<sequence length="316" mass="36150">MNKNNIPNFPCDLHGHTIRSDGSDTPREFIDHAVEAGMKIVAITDHDVIPPETIEVDGKEMDIVQYAKEKNLILIRGMEISCETEIEDVHLLCFGCDWKDVFFREFEQDMAKSKIESYKKLVEKLNADGICIFWQEVLEHNGSPVKEERVQKKMIFELMAGKGFSNDWKDAKMLIKSRPEYQVKRKKPDPAVIIKEVHRCGGIVILAHPYLICDNPILKGIRVTRDEYIDCLIEKGLDGIEASYTYDKTSYDGTKSKGELATEIQEKYADRVAVLSGGSDYHADHKKGVRNARYIGECGITEEYFYSNDKLRYLTP</sequence>
<dbReference type="SUPFAM" id="SSF89550">
    <property type="entry name" value="PHP domain-like"/>
    <property type="match status" value="1"/>
</dbReference>
<dbReference type="Gene3D" id="3.20.20.140">
    <property type="entry name" value="Metal-dependent hydrolases"/>
    <property type="match status" value="1"/>
</dbReference>
<dbReference type="GO" id="GO:0035312">
    <property type="term" value="F:5'-3' DNA exonuclease activity"/>
    <property type="evidence" value="ECO:0007669"/>
    <property type="project" value="TreeGrafter"/>
</dbReference>
<dbReference type="InterPro" id="IPR016195">
    <property type="entry name" value="Pol/histidinol_Pase-like"/>
</dbReference>
<dbReference type="SMART" id="SM00481">
    <property type="entry name" value="POLIIIAc"/>
    <property type="match status" value="1"/>
</dbReference>
<dbReference type="Proteomes" id="UP000199315">
    <property type="component" value="Unassembled WGS sequence"/>
</dbReference>
<dbReference type="PANTHER" id="PTHR42924">
    <property type="entry name" value="EXONUCLEASE"/>
    <property type="match status" value="1"/>
</dbReference>